<evidence type="ECO:0000313" key="2">
    <source>
        <dbReference type="EMBL" id="MBW8184862.1"/>
    </source>
</evidence>
<dbReference type="EMBL" id="JAHZST010000010">
    <property type="protein sequence ID" value="MBW8184862.1"/>
    <property type="molecule type" value="Genomic_DNA"/>
</dbReference>
<dbReference type="Pfam" id="PF12690">
    <property type="entry name" value="BsuPI"/>
    <property type="match status" value="1"/>
</dbReference>
<sequence>MNNPMLLVTLAIASLTACSQSNLENKLASVAETQPVEADMPKEQKVKVVVLAKDDVDITKLQKQHSEGKMSKGLLTGELNATLDNGLLVSLKIFNNQSYSVPIQYRSGMTADLHLLDPMGDKVWAWSNEMMFTQAIRDTVIPSGKEVTVKFKIPQTVMSQLKGKGYSIKAIYAGQAMESKELAMGDISLSLNEILN</sequence>
<feature type="domain" description="Intracellular proteinase inhibitor BsuPI" evidence="1">
    <location>
        <begin position="84"/>
        <end position="176"/>
    </location>
</feature>
<dbReference type="Gene3D" id="2.60.40.2360">
    <property type="entry name" value="Intracellular proteinase inhibitor BsuPI"/>
    <property type="match status" value="1"/>
</dbReference>
<gene>
    <name evidence="2" type="ORF">K0625_14460</name>
</gene>
<protein>
    <submittedName>
        <fullName evidence="2">Proteinase inhibitor</fullName>
    </submittedName>
</protein>
<dbReference type="RefSeq" id="WP_220110335.1">
    <property type="nucleotide sequence ID" value="NZ_JAHZST010000010.1"/>
</dbReference>
<organism evidence="2 3">
    <name type="scientific">Shewanella nanhaiensis</name>
    <dbReference type="NCBI Taxonomy" id="2864872"/>
    <lineage>
        <taxon>Bacteria</taxon>
        <taxon>Pseudomonadati</taxon>
        <taxon>Pseudomonadota</taxon>
        <taxon>Gammaproteobacteria</taxon>
        <taxon>Alteromonadales</taxon>
        <taxon>Shewanellaceae</taxon>
        <taxon>Shewanella</taxon>
    </lineage>
</organism>
<accession>A0ABS7E5A2</accession>
<evidence type="ECO:0000259" key="1">
    <source>
        <dbReference type="Pfam" id="PF12690"/>
    </source>
</evidence>
<proteinExistence type="predicted"/>
<dbReference type="InterPro" id="IPR038144">
    <property type="entry name" value="IPI"/>
</dbReference>
<evidence type="ECO:0000313" key="3">
    <source>
        <dbReference type="Proteomes" id="UP001195963"/>
    </source>
</evidence>
<comment type="caution">
    <text evidence="2">The sequence shown here is derived from an EMBL/GenBank/DDBJ whole genome shotgun (WGS) entry which is preliminary data.</text>
</comment>
<name>A0ABS7E5A2_9GAMM</name>
<dbReference type="InterPro" id="IPR020481">
    <property type="entry name" value="Intracell_prot_inh_BsuPI"/>
</dbReference>
<dbReference type="Proteomes" id="UP001195963">
    <property type="component" value="Unassembled WGS sequence"/>
</dbReference>
<keyword evidence="3" id="KW-1185">Reference proteome</keyword>
<reference evidence="2 3" key="1">
    <citation type="submission" date="2021-07" db="EMBL/GenBank/DDBJ databases">
        <title>Shewanella sp. nov, isolated from SCS.</title>
        <authorList>
            <person name="Cao W.R."/>
        </authorList>
    </citation>
    <scope>NUCLEOTIDE SEQUENCE [LARGE SCALE GENOMIC DNA]</scope>
    <source>
        <strain evidence="2 3">NR704-98</strain>
    </source>
</reference>